<evidence type="ECO:0000256" key="2">
    <source>
        <dbReference type="ARBA" id="ARBA00022845"/>
    </source>
</evidence>
<reference evidence="5 6" key="1">
    <citation type="submission" date="2020-04" db="EMBL/GenBank/DDBJ databases">
        <title>Thalassotalea sp. M1531, isolated from the surface of marine red alga.</title>
        <authorList>
            <person name="Pang L."/>
            <person name="Lu D.-C."/>
        </authorList>
    </citation>
    <scope>NUCLEOTIDE SEQUENCE [LARGE SCALE GENOMIC DNA]</scope>
    <source>
        <strain evidence="5 6">M1531</strain>
    </source>
</reference>
<organism evidence="5 6">
    <name type="scientific">Thalassotalea algicola</name>
    <dbReference type="NCBI Taxonomy" id="2716224"/>
    <lineage>
        <taxon>Bacteria</taxon>
        <taxon>Pseudomonadati</taxon>
        <taxon>Pseudomonadota</taxon>
        <taxon>Gammaproteobacteria</taxon>
        <taxon>Alteromonadales</taxon>
        <taxon>Colwelliaceae</taxon>
        <taxon>Thalassotalea</taxon>
    </lineage>
</organism>
<comment type="subcellular location">
    <subcellularLocation>
        <location evidence="3">Cytoplasm</location>
    </subcellularLocation>
</comment>
<comment type="caution">
    <text evidence="5">The sequence shown here is derived from an EMBL/GenBank/DDBJ whole genome shotgun (WGS) entry which is preliminary data.</text>
</comment>
<feature type="region of interest" description="Disordered" evidence="4">
    <location>
        <begin position="1"/>
        <end position="30"/>
    </location>
</feature>
<comment type="similarity">
    <text evidence="3">Belongs to the ribosome modulation factor family.</text>
</comment>
<proteinExistence type="inferred from homology"/>
<dbReference type="NCBIfam" id="NF041886">
    <property type="entry name" value="Rmf_CrpP_fam"/>
    <property type="match status" value="1"/>
</dbReference>
<dbReference type="HAMAP" id="MF_00919">
    <property type="entry name" value="RMF"/>
    <property type="match status" value="1"/>
</dbReference>
<dbReference type="Gene3D" id="1.10.10.620">
    <property type="entry name" value="ribosome modulation factor like domain"/>
    <property type="match status" value="1"/>
</dbReference>
<dbReference type="InterPro" id="IPR007040">
    <property type="entry name" value="Ribosome_modulation_factor"/>
</dbReference>
<dbReference type="Proteomes" id="UP000568664">
    <property type="component" value="Unassembled WGS sequence"/>
</dbReference>
<name>A0A7Y0LDP0_9GAMM</name>
<keyword evidence="6" id="KW-1185">Reference proteome</keyword>
<evidence type="ECO:0000256" key="3">
    <source>
        <dbReference type="HAMAP-Rule" id="MF_00919"/>
    </source>
</evidence>
<dbReference type="AlphaFoldDB" id="A0A7Y0LDP0"/>
<dbReference type="GO" id="GO:0006417">
    <property type="term" value="P:regulation of translation"/>
    <property type="evidence" value="ECO:0007669"/>
    <property type="project" value="UniProtKB-UniRule"/>
</dbReference>
<dbReference type="InterPro" id="IPR023200">
    <property type="entry name" value="RMF_sf"/>
</dbReference>
<gene>
    <name evidence="3 5" type="primary">rmf</name>
    <name evidence="5" type="ORF">HII17_11980</name>
</gene>
<evidence type="ECO:0000313" key="6">
    <source>
        <dbReference type="Proteomes" id="UP000568664"/>
    </source>
</evidence>
<protein>
    <recommendedName>
        <fullName evidence="3">Ribosome modulation factor</fullName>
        <shortName evidence="3">RMF</shortName>
    </recommendedName>
</protein>
<dbReference type="Pfam" id="PF04957">
    <property type="entry name" value="RMF"/>
    <property type="match status" value="1"/>
</dbReference>
<evidence type="ECO:0000256" key="4">
    <source>
        <dbReference type="SAM" id="MobiDB-lite"/>
    </source>
</evidence>
<dbReference type="EMBL" id="JABBXH010000004">
    <property type="protein sequence ID" value="NMP32288.1"/>
    <property type="molecule type" value="Genomic_DNA"/>
</dbReference>
<accession>A0A7Y0LDP0</accession>
<dbReference type="GO" id="GO:0005737">
    <property type="term" value="C:cytoplasm"/>
    <property type="evidence" value="ECO:0007669"/>
    <property type="project" value="UniProtKB-SubCell"/>
</dbReference>
<sequence>MKRQKRDRQDRAHSRGYQAGVAGRSRDMCPYQSTEAKSEWLGGWREAIADKQQGLVK</sequence>
<evidence type="ECO:0000313" key="5">
    <source>
        <dbReference type="EMBL" id="NMP32288.1"/>
    </source>
</evidence>
<dbReference type="RefSeq" id="WP_169076112.1">
    <property type="nucleotide sequence ID" value="NZ_JABBXH010000004.1"/>
</dbReference>
<keyword evidence="2 3" id="KW-0810">Translation regulation</keyword>
<keyword evidence="1 3" id="KW-0963">Cytoplasm</keyword>
<dbReference type="NCBIfam" id="NF011162">
    <property type="entry name" value="PRK14563.1"/>
    <property type="match status" value="1"/>
</dbReference>
<comment type="function">
    <text evidence="3">During stationary phase, converts 70S ribosomes to an inactive dimeric form (100S ribosomes).</text>
</comment>
<evidence type="ECO:0000256" key="1">
    <source>
        <dbReference type="ARBA" id="ARBA00022490"/>
    </source>
</evidence>